<dbReference type="Gene3D" id="3.30.70.360">
    <property type="match status" value="1"/>
</dbReference>
<keyword evidence="5" id="KW-0121">Carboxypeptidase</keyword>
<keyword evidence="3" id="KW-0732">Signal</keyword>
<evidence type="ECO:0000256" key="2">
    <source>
        <dbReference type="ARBA" id="ARBA00022801"/>
    </source>
</evidence>
<dbReference type="SUPFAM" id="SSF55031">
    <property type="entry name" value="Bacterial exopeptidase dimerisation domain"/>
    <property type="match status" value="1"/>
</dbReference>
<dbReference type="Pfam" id="PF07687">
    <property type="entry name" value="M20_dimer"/>
    <property type="match status" value="1"/>
</dbReference>
<keyword evidence="2 5" id="KW-0378">Hydrolase</keyword>
<dbReference type="EMBL" id="JBEPLU010000002">
    <property type="protein sequence ID" value="MET3527455.1"/>
    <property type="molecule type" value="Genomic_DNA"/>
</dbReference>
<evidence type="ECO:0000256" key="3">
    <source>
        <dbReference type="SAM" id="SignalP"/>
    </source>
</evidence>
<keyword evidence="1" id="KW-0479">Metal-binding</keyword>
<feature type="signal peptide" evidence="3">
    <location>
        <begin position="1"/>
        <end position="24"/>
    </location>
</feature>
<keyword evidence="6" id="KW-1185">Reference proteome</keyword>
<proteinExistence type="predicted"/>
<dbReference type="Gene3D" id="3.40.630.10">
    <property type="entry name" value="Zn peptidases"/>
    <property type="match status" value="1"/>
</dbReference>
<evidence type="ECO:0000313" key="6">
    <source>
        <dbReference type="Proteomes" id="UP001549110"/>
    </source>
</evidence>
<evidence type="ECO:0000256" key="1">
    <source>
        <dbReference type="ARBA" id="ARBA00022723"/>
    </source>
</evidence>
<dbReference type="InterPro" id="IPR050072">
    <property type="entry name" value="Peptidase_M20A"/>
</dbReference>
<comment type="caution">
    <text evidence="5">The sequence shown here is derived from an EMBL/GenBank/DDBJ whole genome shotgun (WGS) entry which is preliminary data.</text>
</comment>
<dbReference type="PANTHER" id="PTHR43808:SF32">
    <property type="entry name" value="ARGE_DAPE-RELATED DEACYLASE"/>
    <property type="match status" value="1"/>
</dbReference>
<reference evidence="5 6" key="1">
    <citation type="submission" date="2024-06" db="EMBL/GenBank/DDBJ databases">
        <title>Genomic Encyclopedia of Type Strains, Phase IV (KMG-IV): sequencing the most valuable type-strain genomes for metagenomic binning, comparative biology and taxonomic classification.</title>
        <authorList>
            <person name="Goeker M."/>
        </authorList>
    </citation>
    <scope>NUCLEOTIDE SEQUENCE [LARGE SCALE GENOMIC DNA]</scope>
    <source>
        <strain evidence="5 6">DSM 17809</strain>
    </source>
</reference>
<evidence type="ECO:0000313" key="5">
    <source>
        <dbReference type="EMBL" id="MET3527455.1"/>
    </source>
</evidence>
<feature type="chain" id="PRO_5047104417" evidence="3">
    <location>
        <begin position="25"/>
        <end position="436"/>
    </location>
</feature>
<keyword evidence="5" id="KW-0645">Protease</keyword>
<sequence>MIRFRTTAAALAALAIVSGGPALAAGLSGQETRLVQAAGAEEARSLQLLEAIVNINSGTLNSAGVEQVARKMESELKTLGFDVQWIPMTEVGRAGHIVATHKGSGKGKRMLLIGHMDTVFEPDSPFQKYVRRGDVIEGPGVNDMKGGLVVMVGALRAMQAAGTLKDADITIVLTGDEERAGRPLSVSRGPLIEAAKKSDLALEFEGLAQENGNDMASIARRSSTEWKVTVTAKSGHSSGIFDDAVGYGAAYELARIVDAFRETAREPNATFNVGYMAAGTTAAANEADTGATATGKTNIIPAQAIARGDLRTLSNSQTDSVRAKMKAIVEKPLAGASASIEFGEGYPAMAPTQASRALLGKLNEVNRDLGLEPMAELDPLKRGAGDIGFVGDLLPGLIGFGTAGEGSHAPGETMELGSLTRQTKRAALFMSRMARP</sequence>
<feature type="domain" description="Peptidase M20 dimerisation" evidence="4">
    <location>
        <begin position="218"/>
        <end position="333"/>
    </location>
</feature>
<dbReference type="PANTHER" id="PTHR43808">
    <property type="entry name" value="ACETYLORNITHINE DEACETYLASE"/>
    <property type="match status" value="1"/>
</dbReference>
<evidence type="ECO:0000259" key="4">
    <source>
        <dbReference type="Pfam" id="PF07687"/>
    </source>
</evidence>
<dbReference type="Proteomes" id="UP001549110">
    <property type="component" value="Unassembled WGS sequence"/>
</dbReference>
<name>A0ABV2EK76_9CAUL</name>
<dbReference type="InterPro" id="IPR036264">
    <property type="entry name" value="Bact_exopeptidase_dim_dom"/>
</dbReference>
<dbReference type="SUPFAM" id="SSF53187">
    <property type="entry name" value="Zn-dependent exopeptidases"/>
    <property type="match status" value="1"/>
</dbReference>
<dbReference type="GO" id="GO:0004180">
    <property type="term" value="F:carboxypeptidase activity"/>
    <property type="evidence" value="ECO:0007669"/>
    <property type="project" value="UniProtKB-KW"/>
</dbReference>
<dbReference type="EC" id="3.4.17.11" evidence="5"/>
<dbReference type="InterPro" id="IPR002933">
    <property type="entry name" value="Peptidase_M20"/>
</dbReference>
<protein>
    <submittedName>
        <fullName evidence="5">Glutamate carboxypeptidase</fullName>
        <ecNumber evidence="5">3.4.17.11</ecNumber>
    </submittedName>
</protein>
<dbReference type="Pfam" id="PF01546">
    <property type="entry name" value="Peptidase_M20"/>
    <property type="match status" value="1"/>
</dbReference>
<accession>A0ABV2EK76</accession>
<gene>
    <name evidence="5" type="ORF">ABID41_002573</name>
</gene>
<organism evidence="5 6">
    <name type="scientific">Phenylobacterium koreense</name>
    <dbReference type="NCBI Taxonomy" id="266125"/>
    <lineage>
        <taxon>Bacteria</taxon>
        <taxon>Pseudomonadati</taxon>
        <taxon>Pseudomonadota</taxon>
        <taxon>Alphaproteobacteria</taxon>
        <taxon>Caulobacterales</taxon>
        <taxon>Caulobacteraceae</taxon>
        <taxon>Phenylobacterium</taxon>
    </lineage>
</organism>
<dbReference type="RefSeq" id="WP_331932530.1">
    <property type="nucleotide sequence ID" value="NZ_JBEPLU010000002.1"/>
</dbReference>
<dbReference type="InterPro" id="IPR011650">
    <property type="entry name" value="Peptidase_M20_dimer"/>
</dbReference>